<evidence type="ECO:0000313" key="1">
    <source>
        <dbReference type="EMBL" id="MES1930686.1"/>
    </source>
</evidence>
<proteinExistence type="predicted"/>
<dbReference type="SUPFAM" id="SSF48239">
    <property type="entry name" value="Terpenoid cyclases/Protein prenyltransferases"/>
    <property type="match status" value="1"/>
</dbReference>
<name>A0ABV2B4B6_9GAMM</name>
<comment type="caution">
    <text evidence="1">The sequence shown here is derived from an EMBL/GenBank/DDBJ whole genome shotgun (WGS) entry which is preliminary data.</text>
</comment>
<organism evidence="1 2">
    <name type="scientific">Salinisphaera dokdonensis CL-ES53</name>
    <dbReference type="NCBI Taxonomy" id="1304272"/>
    <lineage>
        <taxon>Bacteria</taxon>
        <taxon>Pseudomonadati</taxon>
        <taxon>Pseudomonadota</taxon>
        <taxon>Gammaproteobacteria</taxon>
        <taxon>Salinisphaerales</taxon>
        <taxon>Salinisphaeraceae</taxon>
        <taxon>Salinisphaera</taxon>
    </lineage>
</organism>
<dbReference type="EMBL" id="APND01000005">
    <property type="protein sequence ID" value="MES1930686.1"/>
    <property type="molecule type" value="Genomic_DNA"/>
</dbReference>
<keyword evidence="2" id="KW-1185">Reference proteome</keyword>
<sequence length="373" mass="41279">MAIKDRLTGLRRTNQASRESALAAAAGWLAAAQNATPDDGAAAWYDLQRSAWKDSYPETTGYIIPTLFDYAAFSGREEFRDRALRMAHWESDIQLGEGGVRAGTIDSQPVAPTVFNTGQVLFGWARAWRETGDERWRTSLVRACEWLVAAQDKDGHWRRFASPFAAQQINSYNTRSAFGLARAGVLLERPDFVESALANVRAVLSRAKANGWLDHNCLDDDSRPLTHTIAYSIRGILEVGVVAEDENAVTAASRMAEAVALSQRSDGALPGRLDGDWRAAARWSCLTGNSQMAINWLRLAEIHGDRRLVDNAERANRFNISVQDRSSRHPGVRGGVKGSHPVDGGYMTYRYPNWAAKFFMDALMLEAGYPADR</sequence>
<evidence type="ECO:0000313" key="2">
    <source>
        <dbReference type="Proteomes" id="UP001460888"/>
    </source>
</evidence>
<reference evidence="1 2" key="1">
    <citation type="submission" date="2013-03" db="EMBL/GenBank/DDBJ databases">
        <title>Salinisphaera dokdonensis CL-ES53 Genome Sequencing.</title>
        <authorList>
            <person name="Li C."/>
            <person name="Lai Q."/>
            <person name="Shao Z."/>
        </authorList>
    </citation>
    <scope>NUCLEOTIDE SEQUENCE [LARGE SCALE GENOMIC DNA]</scope>
    <source>
        <strain evidence="1 2">CL-ES53</strain>
    </source>
</reference>
<dbReference type="Gene3D" id="1.50.10.20">
    <property type="match status" value="1"/>
</dbReference>
<dbReference type="Proteomes" id="UP001460888">
    <property type="component" value="Unassembled WGS sequence"/>
</dbReference>
<protein>
    <submittedName>
        <fullName evidence="1">Uncharacterized protein</fullName>
    </submittedName>
</protein>
<gene>
    <name evidence="1" type="ORF">SADO_15599</name>
</gene>
<dbReference type="SUPFAM" id="SSF48208">
    <property type="entry name" value="Six-hairpin glycosidases"/>
    <property type="match status" value="1"/>
</dbReference>
<accession>A0ABV2B4B6</accession>
<dbReference type="RefSeq" id="WP_353113120.1">
    <property type="nucleotide sequence ID" value="NZ_APND01000005.1"/>
</dbReference>
<dbReference type="InterPro" id="IPR008930">
    <property type="entry name" value="Terpenoid_cyclase/PrenylTrfase"/>
</dbReference>
<dbReference type="InterPro" id="IPR008928">
    <property type="entry name" value="6-hairpin_glycosidase_sf"/>
</dbReference>